<dbReference type="CDD" id="cd09019">
    <property type="entry name" value="galactose_mutarotase_like"/>
    <property type="match status" value="1"/>
</dbReference>
<proteinExistence type="inferred from homology"/>
<comment type="pathway">
    <text evidence="3 11">Carbohydrate metabolism; hexose metabolism.</text>
</comment>
<dbReference type="RefSeq" id="WP_172175228.1">
    <property type="nucleotide sequence ID" value="NZ_CASGIA010000009.1"/>
</dbReference>
<dbReference type="Gene3D" id="2.70.98.10">
    <property type="match status" value="1"/>
</dbReference>
<evidence type="ECO:0000256" key="6">
    <source>
        <dbReference type="ARBA" id="ARBA00013185"/>
    </source>
</evidence>
<comment type="caution">
    <text evidence="12">The sequence shown here is derived from an EMBL/GenBank/DDBJ whole genome shotgun (WGS) entry which is preliminary data.</text>
</comment>
<protein>
    <recommendedName>
        <fullName evidence="7 11">Aldose 1-epimerase</fullName>
        <ecNumber evidence="6 11">5.1.3.3</ecNumber>
    </recommendedName>
</protein>
<comment type="catalytic activity">
    <reaction evidence="1 11">
        <text>alpha-D-glucose = beta-D-glucose</text>
        <dbReference type="Rhea" id="RHEA:10264"/>
        <dbReference type="ChEBI" id="CHEBI:15903"/>
        <dbReference type="ChEBI" id="CHEBI:17925"/>
        <dbReference type="EC" id="5.1.3.3"/>
    </reaction>
</comment>
<keyword evidence="8" id="KW-0106">Calcium</keyword>
<dbReference type="InterPro" id="IPR014718">
    <property type="entry name" value="GH-type_carb-bd"/>
</dbReference>
<dbReference type="SUPFAM" id="SSF74650">
    <property type="entry name" value="Galactose mutarotase-like"/>
    <property type="match status" value="1"/>
</dbReference>
<dbReference type="InterPro" id="IPR018052">
    <property type="entry name" value="Ald1_epimerase_CS"/>
</dbReference>
<dbReference type="InterPro" id="IPR011013">
    <property type="entry name" value="Gal_mutarotase_sf_dom"/>
</dbReference>
<evidence type="ECO:0000256" key="11">
    <source>
        <dbReference type="PIRNR" id="PIRNR005096"/>
    </source>
</evidence>
<dbReference type="InterPro" id="IPR015443">
    <property type="entry name" value="Aldose_1-epimerase"/>
</dbReference>
<comment type="cofactor">
    <cofactor evidence="2">
        <name>Ca(2+)</name>
        <dbReference type="ChEBI" id="CHEBI:29108"/>
    </cofactor>
</comment>
<dbReference type="GeneID" id="82157285"/>
<evidence type="ECO:0000256" key="9">
    <source>
        <dbReference type="ARBA" id="ARBA00023235"/>
    </source>
</evidence>
<comment type="subunit">
    <text evidence="5">Monomer.</text>
</comment>
<dbReference type="Pfam" id="PF01263">
    <property type="entry name" value="Aldose_epim"/>
    <property type="match status" value="1"/>
</dbReference>
<gene>
    <name evidence="12" type="ORF">HPS55_05860</name>
</gene>
<dbReference type="PROSITE" id="PS51257">
    <property type="entry name" value="PROKAR_LIPOPROTEIN"/>
    <property type="match status" value="1"/>
</dbReference>
<dbReference type="InterPro" id="IPR008183">
    <property type="entry name" value="Aldose_1/G6P_1-epimerase"/>
</dbReference>
<evidence type="ECO:0000256" key="1">
    <source>
        <dbReference type="ARBA" id="ARBA00001614"/>
    </source>
</evidence>
<accession>A0ABX2ASZ3</accession>
<dbReference type="PANTHER" id="PTHR10091">
    <property type="entry name" value="ALDOSE-1-EPIMERASE"/>
    <property type="match status" value="1"/>
</dbReference>
<keyword evidence="10 11" id="KW-0119">Carbohydrate metabolism</keyword>
<evidence type="ECO:0000256" key="3">
    <source>
        <dbReference type="ARBA" id="ARBA00005028"/>
    </source>
</evidence>
<dbReference type="EC" id="5.1.3.3" evidence="6 11"/>
<evidence type="ECO:0000256" key="2">
    <source>
        <dbReference type="ARBA" id="ARBA00001913"/>
    </source>
</evidence>
<reference evidence="12 13" key="1">
    <citation type="submission" date="2020-05" db="EMBL/GenBank/DDBJ databases">
        <title>Distinct polysaccharide utilization as determinants for interspecies competition between intestinal Prevotella spp.</title>
        <authorList>
            <person name="Galvez E.J.C."/>
            <person name="Iljazovic A."/>
            <person name="Strowig T."/>
        </authorList>
    </citation>
    <scope>NUCLEOTIDE SEQUENCE [LARGE SCALE GENOMIC DNA]</scope>
    <source>
        <strain evidence="12 13">PROD</strain>
    </source>
</reference>
<dbReference type="Proteomes" id="UP001193734">
    <property type="component" value="Unassembled WGS sequence"/>
</dbReference>
<dbReference type="PANTHER" id="PTHR10091:SF0">
    <property type="entry name" value="GALACTOSE MUTAROTASE"/>
    <property type="match status" value="1"/>
</dbReference>
<dbReference type="PROSITE" id="PS00545">
    <property type="entry name" value="ALDOSE_1_EPIMERASE"/>
    <property type="match status" value="1"/>
</dbReference>
<dbReference type="NCBIfam" id="NF008277">
    <property type="entry name" value="PRK11055.1"/>
    <property type="match status" value="1"/>
</dbReference>
<sequence>MKNLKTSFMGFGIAAAMLSACTSGQQQPATTVSGLNPTQFDSVINGKKTALFTLKNNNGMEVCITNFGGRVVSLCVPDKDDNPTDVVLGYDNIAQYADIENSPSDYGSSVGRYANRINQGKITIDGKEYQLPQNNFGHCLHGGPTGWMYQVYEAEQPNDSTLRLTIVSPDGDNGFPGTVTATTTYTVLSNNTLDITFEATTDKETVINMTNHSYFNLNGDPANEGMDMILYVNADNYTPADSTYMTTGEILSVEGTPMDFRKAHAIGETINDTTFQQIKNATGYDHNWCLNTYKDGKGDDTQVAASLYSPKTGIMLEMFTNEPGVQVYTGNFQGTGIACKKGIKYPKHVSVCLESQKYPDSPNKKDWPSPYVKPGEKYYSHVAYKFSVK</sequence>
<evidence type="ECO:0000256" key="8">
    <source>
        <dbReference type="ARBA" id="ARBA00022837"/>
    </source>
</evidence>
<evidence type="ECO:0000256" key="4">
    <source>
        <dbReference type="ARBA" id="ARBA00006206"/>
    </source>
</evidence>
<keyword evidence="13" id="KW-1185">Reference proteome</keyword>
<comment type="similarity">
    <text evidence="4 11">Belongs to the aldose epimerase family.</text>
</comment>
<dbReference type="EMBL" id="JABKKE010000007">
    <property type="protein sequence ID" value="NPE13857.1"/>
    <property type="molecule type" value="Genomic_DNA"/>
</dbReference>
<evidence type="ECO:0000256" key="10">
    <source>
        <dbReference type="ARBA" id="ARBA00023277"/>
    </source>
</evidence>
<dbReference type="PIRSF" id="PIRSF005096">
    <property type="entry name" value="GALM"/>
    <property type="match status" value="1"/>
</dbReference>
<dbReference type="InterPro" id="IPR047215">
    <property type="entry name" value="Galactose_mutarotase-like"/>
</dbReference>
<keyword evidence="9 11" id="KW-0413">Isomerase</keyword>
<evidence type="ECO:0000313" key="13">
    <source>
        <dbReference type="Proteomes" id="UP001193734"/>
    </source>
</evidence>
<evidence type="ECO:0000313" key="12">
    <source>
        <dbReference type="EMBL" id="NPE13857.1"/>
    </source>
</evidence>
<evidence type="ECO:0000256" key="7">
    <source>
        <dbReference type="ARBA" id="ARBA00014165"/>
    </source>
</evidence>
<name>A0ABX2ASZ3_9BACT</name>
<evidence type="ECO:0000256" key="5">
    <source>
        <dbReference type="ARBA" id="ARBA00011245"/>
    </source>
</evidence>
<organism evidence="12 13">
    <name type="scientific">Xylanibacter rodentium</name>
    <dbReference type="NCBI Taxonomy" id="2736289"/>
    <lineage>
        <taxon>Bacteria</taxon>
        <taxon>Pseudomonadati</taxon>
        <taxon>Bacteroidota</taxon>
        <taxon>Bacteroidia</taxon>
        <taxon>Bacteroidales</taxon>
        <taxon>Prevotellaceae</taxon>
        <taxon>Xylanibacter</taxon>
    </lineage>
</organism>